<reference evidence="1 2" key="1">
    <citation type="submission" date="2019-06" db="EMBL/GenBank/DDBJ databases">
        <title>Comparative genomics of Klebsiella bacteriophages in the elucidation of host range specificity.</title>
        <authorList>
            <person name="Ku H."/>
            <person name="Brown T."/>
            <person name="Kabwe M."/>
            <person name="Chan H.T."/>
            <person name="Petrovski S."/>
            <person name="Tucci J."/>
        </authorList>
    </citation>
    <scope>NUCLEOTIDE SEQUENCE [LARGE SCALE GENOMIC DNA]</scope>
</reference>
<organism evidence="1 2">
    <name type="scientific">Klebsiella phage KPN4</name>
    <dbReference type="NCBI Taxonomy" id="2601622"/>
    <lineage>
        <taxon>Viruses</taxon>
        <taxon>Duplodnaviria</taxon>
        <taxon>Heunggongvirae</taxon>
        <taxon>Uroviricota</taxon>
        <taxon>Caudoviricetes</taxon>
        <taxon>Demerecviridae</taxon>
        <taxon>Sugarlandvirus</taxon>
        <taxon>Sugarlandvirus KPN4</taxon>
    </lineage>
</organism>
<evidence type="ECO:0000313" key="1">
    <source>
        <dbReference type="EMBL" id="QEG11266.1"/>
    </source>
</evidence>
<name>A0A5B9NFW0_9CAUD</name>
<protein>
    <submittedName>
        <fullName evidence="1">Uncharacterized protein</fullName>
    </submittedName>
</protein>
<accession>A0A5B9NFW0</accession>
<keyword evidence="2" id="KW-1185">Reference proteome</keyword>
<dbReference type="Proteomes" id="UP000323818">
    <property type="component" value="Segment"/>
</dbReference>
<evidence type="ECO:0000313" key="2">
    <source>
        <dbReference type="Proteomes" id="UP000323818"/>
    </source>
</evidence>
<gene>
    <name evidence="1" type="ORF">KPN4_80</name>
</gene>
<proteinExistence type="predicted"/>
<sequence length="57" mass="6634">MRDKDYVVTVDVRGFNFYVSTMGEVAEKYKLNIFQLSHLRNTGELQLFNGNVTITYP</sequence>
<dbReference type="EMBL" id="MN101228">
    <property type="protein sequence ID" value="QEG11266.1"/>
    <property type="molecule type" value="Genomic_DNA"/>
</dbReference>